<keyword evidence="4 6" id="KW-1133">Transmembrane helix</keyword>
<dbReference type="NCBIfam" id="NF038013">
    <property type="entry name" value="AceTr_1"/>
    <property type="match status" value="1"/>
</dbReference>
<evidence type="ECO:0000256" key="4">
    <source>
        <dbReference type="ARBA" id="ARBA00022989"/>
    </source>
</evidence>
<dbReference type="InParanoid" id="A0A1D8PJ42"/>
<reference evidence="8 9" key="2">
    <citation type="journal article" date="2007" name="Genome Biol.">
        <title>Assembly of the Candida albicans genome into sixteen supercontigs aligned on the eight chromosomes.</title>
        <authorList>
            <person name="van het Hoog M."/>
            <person name="Rast T.J."/>
            <person name="Martchenko M."/>
            <person name="Grindle S."/>
            <person name="Dignard D."/>
            <person name="Hogues H."/>
            <person name="Cuomo C."/>
            <person name="Berriman M."/>
            <person name="Scherer S."/>
            <person name="Magee B.B."/>
            <person name="Whiteway M."/>
            <person name="Chibana H."/>
            <person name="Nantel A."/>
            <person name="Magee P.T."/>
        </authorList>
    </citation>
    <scope>GENOME REANNOTATION</scope>
    <source>
        <strain evidence="9">SC5314 / ATCC MYA-2876</strain>
    </source>
</reference>
<evidence type="ECO:0000313" key="8">
    <source>
        <dbReference type="EMBL" id="AOW28141.1"/>
    </source>
</evidence>
<dbReference type="SMR" id="A0A1D8PJ42"/>
<dbReference type="Pfam" id="PF01184">
    <property type="entry name" value="Gpr1_Fun34_YaaH"/>
    <property type="match status" value="1"/>
</dbReference>
<evidence type="ECO:0000256" key="5">
    <source>
        <dbReference type="ARBA" id="ARBA00023136"/>
    </source>
</evidence>
<proteinExistence type="inferred from homology"/>
<dbReference type="eggNOG" id="ENOG502QUJS">
    <property type="taxonomic scope" value="Eukaryota"/>
</dbReference>
<keyword evidence="9" id="KW-1185">Reference proteome</keyword>
<evidence type="ECO:0000256" key="2">
    <source>
        <dbReference type="ARBA" id="ARBA00005587"/>
    </source>
</evidence>
<reference evidence="8 9" key="1">
    <citation type="journal article" date="2004" name="Proc. Natl. Acad. Sci. U.S.A.">
        <title>The diploid genome sequence of Candida albicans.</title>
        <authorList>
            <person name="Jones T."/>
            <person name="Federspiel N.A."/>
            <person name="Chibana H."/>
            <person name="Dungan J."/>
            <person name="Kalman S."/>
            <person name="Magee B.B."/>
            <person name="Newport G."/>
            <person name="Thorstenson Y.R."/>
            <person name="Agabian N."/>
            <person name="Magee P.T."/>
            <person name="Davis R.W."/>
            <person name="Scherer S."/>
        </authorList>
    </citation>
    <scope>NUCLEOTIDE SEQUENCE [LARGE SCALE GENOMIC DNA]</scope>
    <source>
        <strain evidence="9">SC5314 / ATCC MYA-2876</strain>
    </source>
</reference>
<evidence type="ECO:0000313" key="9">
    <source>
        <dbReference type="Proteomes" id="UP000000559"/>
    </source>
</evidence>
<feature type="transmembrane region" description="Helical" evidence="6">
    <location>
        <begin position="70"/>
        <end position="89"/>
    </location>
</feature>
<feature type="transmembrane region" description="Helical" evidence="6">
    <location>
        <begin position="167"/>
        <end position="185"/>
    </location>
</feature>
<dbReference type="InterPro" id="IPR000791">
    <property type="entry name" value="Gpr1/Fun34/SatP-like"/>
</dbReference>
<keyword evidence="3 6" id="KW-0812">Transmembrane</keyword>
<accession>A0A1D8PJ42</accession>
<protein>
    <submittedName>
        <fullName evidence="8">Ato2p</fullName>
    </submittedName>
</protein>
<dbReference type="GO" id="GO:0005886">
    <property type="term" value="C:plasma membrane"/>
    <property type="evidence" value="ECO:0000318"/>
    <property type="project" value="GO_Central"/>
</dbReference>
<dbReference type="STRING" id="237561.A0A1D8PJ42"/>
<dbReference type="AlphaFoldDB" id="A0A1D8PJ42"/>
<dbReference type="CGD" id="CAL0000190767">
    <property type="gene designation" value="ATO2"/>
</dbReference>
<gene>
    <name evidence="7 8" type="primary">ATO2</name>
    <name evidence="8" type="ordered locus">CAALFM_C300930WA</name>
    <name evidence="7" type="ordered locus">orf19.10032</name>
</gene>
<sequence>MTSSSSQKSVGSSIIDANQGPIKKVEIAGEGGEFVIINRHKYYRHDLMAAFGGTLNPGASPWPKININPAPLGLCGFAMTTFVLSLYNAQAMGIKVPNVVVSLACFYGGAAQFFAGCFEFVTGNTFGMTALTSYGAFWLSYSAILVDSFGIVAAYEASEETASQLPNAIGFFLLAWGIFTFMLWLNTLKSTVTFSSLFFLLFVTFLLLAGGEFSGRVGVTRAGGVFGVITAIVAWWNALAGTATPTNSYFQPVSIPLPGNVVFKK</sequence>
<dbReference type="PANTHER" id="PTHR31123:SF1">
    <property type="entry name" value="ACCUMULATION OF DYADS PROTEIN 2-RELATED"/>
    <property type="match status" value="1"/>
</dbReference>
<dbReference type="InterPro" id="IPR051633">
    <property type="entry name" value="AceTr"/>
</dbReference>
<dbReference type="PANTHER" id="PTHR31123">
    <property type="entry name" value="ACCUMULATION OF DYADS PROTEIN 2-RELATED"/>
    <property type="match status" value="1"/>
</dbReference>
<dbReference type="EMBL" id="CP017625">
    <property type="protein sequence ID" value="AOW28141.1"/>
    <property type="molecule type" value="Genomic_DNA"/>
</dbReference>
<dbReference type="GeneID" id="3639845"/>
<dbReference type="InterPro" id="IPR047622">
    <property type="entry name" value="GPR1_FUN34_YAAH"/>
</dbReference>
<comment type="similarity">
    <text evidence="2">Belongs to the acetate uptake transporter (AceTr) (TC 2.A.96) family.</text>
</comment>
<evidence type="ECO:0000256" key="1">
    <source>
        <dbReference type="ARBA" id="ARBA00004141"/>
    </source>
</evidence>
<organism evidence="8 9">
    <name type="scientific">Candida albicans (strain SC5314 / ATCC MYA-2876)</name>
    <name type="common">Yeast</name>
    <dbReference type="NCBI Taxonomy" id="237561"/>
    <lineage>
        <taxon>Eukaryota</taxon>
        <taxon>Fungi</taxon>
        <taxon>Dikarya</taxon>
        <taxon>Ascomycota</taxon>
        <taxon>Saccharomycotina</taxon>
        <taxon>Pichiomycetes</taxon>
        <taxon>Debaryomycetaceae</taxon>
        <taxon>Candida/Lodderomyces clade</taxon>
        <taxon>Candida</taxon>
    </lineage>
</organism>
<evidence type="ECO:0000256" key="6">
    <source>
        <dbReference type="SAM" id="Phobius"/>
    </source>
</evidence>
<dbReference type="PROSITE" id="PS01114">
    <property type="entry name" value="GPR1_FUN34_YAAH"/>
    <property type="match status" value="1"/>
</dbReference>
<dbReference type="VEuPathDB" id="FungiDB:C3_00930W_A"/>
<feature type="transmembrane region" description="Helical" evidence="6">
    <location>
        <begin position="191"/>
        <end position="210"/>
    </location>
</feature>
<dbReference type="GO" id="GO:0015123">
    <property type="term" value="F:acetate transmembrane transporter activity"/>
    <property type="evidence" value="ECO:0000318"/>
    <property type="project" value="GO_Central"/>
</dbReference>
<keyword evidence="5 6" id="KW-0472">Membrane</keyword>
<feature type="transmembrane region" description="Helical" evidence="6">
    <location>
        <begin position="96"/>
        <end position="115"/>
    </location>
</feature>
<reference evidence="8 9" key="3">
    <citation type="journal article" date="2013" name="Genome Biol.">
        <title>Assembly of a phased diploid Candida albicans genome facilitates allele-specific measurements and provides a simple model for repeat and indel structure.</title>
        <authorList>
            <person name="Muzzey D."/>
            <person name="Schwartz K."/>
            <person name="Weissman J.S."/>
            <person name="Sherlock G."/>
        </authorList>
    </citation>
    <scope>NUCLEOTIDE SEQUENCE [LARGE SCALE GENOMIC DNA]</scope>
    <source>
        <strain evidence="9">SC5314 / ATCC MYA-2876</strain>
    </source>
</reference>
<dbReference type="KEGG" id="cal:CAALFM_C300930WA"/>
<feature type="transmembrane region" description="Helical" evidence="6">
    <location>
        <begin position="135"/>
        <end position="155"/>
    </location>
</feature>
<dbReference type="RefSeq" id="XP_718515.2">
    <property type="nucleotide sequence ID" value="XM_713422.2"/>
</dbReference>
<dbReference type="OrthoDB" id="3648309at2759"/>
<evidence type="ECO:0000313" key="7">
    <source>
        <dbReference type="CGD" id="CAL0000190767"/>
    </source>
</evidence>
<evidence type="ECO:0000256" key="3">
    <source>
        <dbReference type="ARBA" id="ARBA00022692"/>
    </source>
</evidence>
<feature type="transmembrane region" description="Helical" evidence="6">
    <location>
        <begin position="222"/>
        <end position="239"/>
    </location>
</feature>
<dbReference type="Proteomes" id="UP000000559">
    <property type="component" value="Chromosome 3"/>
</dbReference>
<comment type="subcellular location">
    <subcellularLocation>
        <location evidence="1">Membrane</location>
        <topology evidence="1">Multi-pass membrane protein</topology>
    </subcellularLocation>
</comment>
<name>A0A1D8PJ42_CANAL</name>